<evidence type="ECO:0000313" key="9">
    <source>
        <dbReference type="EMBL" id="CAG5058280.1"/>
    </source>
</evidence>
<evidence type="ECO:0000259" key="7">
    <source>
        <dbReference type="PROSITE" id="PS50923"/>
    </source>
</evidence>
<keyword evidence="4" id="KW-0472">Membrane</keyword>
<dbReference type="PROSITE" id="PS50923">
    <property type="entry name" value="SUSHI"/>
    <property type="match status" value="2"/>
</dbReference>
<comment type="caution">
    <text evidence="2">Lacks conserved residue(s) required for the propagation of feature annotation.</text>
</comment>
<protein>
    <submittedName>
        <fullName evidence="9">(apollo) hypothetical protein</fullName>
    </submittedName>
</protein>
<dbReference type="Pfam" id="PF01033">
    <property type="entry name" value="Somatomedin_B"/>
    <property type="match status" value="1"/>
</dbReference>
<evidence type="ECO:0000256" key="3">
    <source>
        <dbReference type="SAM" id="MobiDB-lite"/>
    </source>
</evidence>
<feature type="transmembrane region" description="Helical" evidence="4">
    <location>
        <begin position="571"/>
        <end position="590"/>
    </location>
</feature>
<dbReference type="Pfam" id="PF00629">
    <property type="entry name" value="MAM"/>
    <property type="match status" value="1"/>
</dbReference>
<feature type="region of interest" description="Disordered" evidence="3">
    <location>
        <begin position="508"/>
        <end position="527"/>
    </location>
</feature>
<evidence type="ECO:0000256" key="5">
    <source>
        <dbReference type="SAM" id="SignalP"/>
    </source>
</evidence>
<evidence type="ECO:0000259" key="8">
    <source>
        <dbReference type="PROSITE" id="PS50958"/>
    </source>
</evidence>
<dbReference type="AlphaFoldDB" id="A0A8S3YDS5"/>
<name>A0A8S3YDS5_PARAO</name>
<dbReference type="CDD" id="cd06263">
    <property type="entry name" value="MAM"/>
    <property type="match status" value="1"/>
</dbReference>
<evidence type="ECO:0000256" key="4">
    <source>
        <dbReference type="SAM" id="Phobius"/>
    </source>
</evidence>
<keyword evidence="10" id="KW-1185">Reference proteome</keyword>
<keyword evidence="4" id="KW-0812">Transmembrane</keyword>
<organism evidence="9 10">
    <name type="scientific">Parnassius apollo</name>
    <name type="common">Apollo butterfly</name>
    <name type="synonym">Papilio apollo</name>
    <dbReference type="NCBI Taxonomy" id="110799"/>
    <lineage>
        <taxon>Eukaryota</taxon>
        <taxon>Metazoa</taxon>
        <taxon>Ecdysozoa</taxon>
        <taxon>Arthropoda</taxon>
        <taxon>Hexapoda</taxon>
        <taxon>Insecta</taxon>
        <taxon>Pterygota</taxon>
        <taxon>Neoptera</taxon>
        <taxon>Endopterygota</taxon>
        <taxon>Lepidoptera</taxon>
        <taxon>Glossata</taxon>
        <taxon>Ditrysia</taxon>
        <taxon>Papilionoidea</taxon>
        <taxon>Papilionidae</taxon>
        <taxon>Parnassiinae</taxon>
        <taxon>Parnassini</taxon>
        <taxon>Parnassius</taxon>
        <taxon>Parnassius</taxon>
    </lineage>
</organism>
<keyword evidence="4" id="KW-1133">Transmembrane helix</keyword>
<dbReference type="PANTHER" id="PTHR23282:SF101">
    <property type="entry name" value="MAM DOMAIN-CONTAINING PROTEIN"/>
    <property type="match status" value="1"/>
</dbReference>
<dbReference type="PROSITE" id="PS50958">
    <property type="entry name" value="SMB_2"/>
    <property type="match status" value="1"/>
</dbReference>
<dbReference type="EMBL" id="CAJQZP010001668">
    <property type="protein sequence ID" value="CAG5058282.1"/>
    <property type="molecule type" value="Genomic_DNA"/>
</dbReference>
<feature type="region of interest" description="Disordered" evidence="3">
    <location>
        <begin position="544"/>
        <end position="566"/>
    </location>
</feature>
<keyword evidence="2" id="KW-0768">Sushi</keyword>
<evidence type="ECO:0000256" key="1">
    <source>
        <dbReference type="ARBA" id="ARBA00023157"/>
    </source>
</evidence>
<keyword evidence="5" id="KW-0732">Signal</keyword>
<dbReference type="InterPro" id="IPR001212">
    <property type="entry name" value="Somatomedin_B_dom"/>
</dbReference>
<dbReference type="Proteomes" id="UP000691718">
    <property type="component" value="Unassembled WGS sequence"/>
</dbReference>
<keyword evidence="1" id="KW-1015">Disulfide bond</keyword>
<feature type="compositionally biased region" description="Low complexity" evidence="3">
    <location>
        <begin position="408"/>
        <end position="463"/>
    </location>
</feature>
<feature type="signal peptide" evidence="5">
    <location>
        <begin position="1"/>
        <end position="17"/>
    </location>
</feature>
<comment type="caution">
    <text evidence="9">The sequence shown here is derived from an EMBL/GenBank/DDBJ whole genome shotgun (WGS) entry which is preliminary data.</text>
</comment>
<dbReference type="PROSITE" id="PS50060">
    <property type="entry name" value="MAM_2"/>
    <property type="match status" value="1"/>
</dbReference>
<dbReference type="SMART" id="SM00032">
    <property type="entry name" value="CCP"/>
    <property type="match status" value="2"/>
</dbReference>
<dbReference type="OrthoDB" id="6107927at2759"/>
<feature type="chain" id="PRO_5036274051" evidence="5">
    <location>
        <begin position="18"/>
        <end position="624"/>
    </location>
</feature>
<dbReference type="Pfam" id="PF00084">
    <property type="entry name" value="Sushi"/>
    <property type="match status" value="2"/>
</dbReference>
<dbReference type="SMART" id="SM00137">
    <property type="entry name" value="MAM"/>
    <property type="match status" value="1"/>
</dbReference>
<dbReference type="CDD" id="cd00033">
    <property type="entry name" value="CCP"/>
    <property type="match status" value="2"/>
</dbReference>
<dbReference type="InterPro" id="IPR000436">
    <property type="entry name" value="Sushi_SCR_CCP_dom"/>
</dbReference>
<reference evidence="9" key="1">
    <citation type="submission" date="2021-04" db="EMBL/GenBank/DDBJ databases">
        <authorList>
            <person name="Tunstrom K."/>
        </authorList>
    </citation>
    <scope>NUCLEOTIDE SEQUENCE</scope>
</reference>
<evidence type="ECO:0000313" key="10">
    <source>
        <dbReference type="Proteomes" id="UP000691718"/>
    </source>
</evidence>
<feature type="region of interest" description="Disordered" evidence="3">
    <location>
        <begin position="395"/>
        <end position="463"/>
    </location>
</feature>
<gene>
    <name evidence="9" type="ORF">PAPOLLO_LOCUS27520</name>
</gene>
<feature type="domain" description="MAM" evidence="6">
    <location>
        <begin position="138"/>
        <end position="318"/>
    </location>
</feature>
<feature type="compositionally biased region" description="Polar residues" evidence="3">
    <location>
        <begin position="508"/>
        <end position="519"/>
    </location>
</feature>
<sequence length="624" mass="69034">MFFKCFLVLFIIGSVEADFRYSSASCGFPRLQNGRVRVRQRSKLVKFICLPRYELVGNKYATCRGTEWDVPLPVCVRPGCPLPQIENGVQMPSRHNAWVVFFCLPGHKMIGSSTIYCDGRRWNGTAPSCVDSTAPSPLKCDFEEPNLCGWTQDDLHDFDWKRLNTKTPSSFLFTGPSYDHTLGRGGSGYYMYIESTSRFENDTARLISPIFDGALAKDGCFVFFYHMFGKTTGGLRVYEKPENYALDALLSLPSSEKQKYILFEKWGNQGDVWYDAVLPLTDFSDNFQIVIEGIRGSSSTSDIAIDDVAILQGSNCTVAKHEATTPSNNMPDSCADRCGSTGKLNNELGCDCTINCVNDRRCCPDFFDLCLMFSTDSDDSTSNTSMEIAPQTQKLVATTPETTSSKRSSTPIAITKTTPATTSTTAATTSTTPATTISTTVKRTTTSTTSTTSKPTTKTATKPPTTLKRRTLVFKTSTPVYKFTENTHKLTTIKTTITTKLPTKTTQASTIKIPNSSTKTPKDYSRPIEDHDVYRDMVEKAKMEHEAEQKKERSKIVSSEEPKSRPSGLKIGLIILIAIGCCAGLAWLIVEFGGTRGRIALARFRGHLSSDPEVRYLSTDVDDD</sequence>
<proteinExistence type="predicted"/>
<feature type="compositionally biased region" description="Polar residues" evidence="3">
    <location>
        <begin position="395"/>
        <end position="407"/>
    </location>
</feature>
<accession>A0A8S3YDS5</accession>
<feature type="domain" description="Sushi" evidence="7">
    <location>
        <begin position="78"/>
        <end position="131"/>
    </location>
</feature>
<feature type="compositionally biased region" description="Basic and acidic residues" evidence="3">
    <location>
        <begin position="544"/>
        <end position="564"/>
    </location>
</feature>
<dbReference type="InterPro" id="IPR051560">
    <property type="entry name" value="MAM_domain-containing"/>
</dbReference>
<evidence type="ECO:0000256" key="2">
    <source>
        <dbReference type="PROSITE-ProRule" id="PRU00302"/>
    </source>
</evidence>
<dbReference type="PANTHER" id="PTHR23282">
    <property type="entry name" value="APICAL ENDOSOMAL GLYCOPROTEIN PRECURSOR"/>
    <property type="match status" value="1"/>
</dbReference>
<feature type="domain" description="SMB" evidence="8">
    <location>
        <begin position="330"/>
        <end position="374"/>
    </location>
</feature>
<dbReference type="PROSITE" id="PS00524">
    <property type="entry name" value="SMB_1"/>
    <property type="match status" value="1"/>
</dbReference>
<feature type="domain" description="Sushi" evidence="7">
    <location>
        <begin position="24"/>
        <end position="77"/>
    </location>
</feature>
<dbReference type="InterPro" id="IPR000998">
    <property type="entry name" value="MAM_dom"/>
</dbReference>
<dbReference type="GO" id="GO:0016020">
    <property type="term" value="C:membrane"/>
    <property type="evidence" value="ECO:0007669"/>
    <property type="project" value="InterPro"/>
</dbReference>
<dbReference type="EMBL" id="CAJQZP010001668">
    <property type="protein sequence ID" value="CAG5058280.1"/>
    <property type="molecule type" value="Genomic_DNA"/>
</dbReference>
<evidence type="ECO:0000259" key="6">
    <source>
        <dbReference type="PROSITE" id="PS50060"/>
    </source>
</evidence>